<keyword evidence="2" id="KW-1277">Toxin-antitoxin system</keyword>
<evidence type="ECO:0000313" key="8">
    <source>
        <dbReference type="Proteomes" id="UP000295717"/>
    </source>
</evidence>
<dbReference type="InterPro" id="IPR051813">
    <property type="entry name" value="HepT_RNase_toxin"/>
</dbReference>
<dbReference type="InterPro" id="IPR008201">
    <property type="entry name" value="HepT-like"/>
</dbReference>
<comment type="caution">
    <text evidence="7">The sequence shown here is derived from an EMBL/GenBank/DDBJ whole genome shotgun (WGS) entry which is preliminary data.</text>
</comment>
<sequence length="112" mass="12850">MHDKDRIRFLHMIEAAEDVCRFINGRQRSELDRDRMLLFALVRAIEIIGEAASKVSDDTRQICSDIPWKAMVGMRNRLIHAYFDIDADILWVAATQEIPALLVTLKAHTKAS</sequence>
<dbReference type="GO" id="GO:0004540">
    <property type="term" value="F:RNA nuclease activity"/>
    <property type="evidence" value="ECO:0007669"/>
    <property type="project" value="InterPro"/>
</dbReference>
<accession>A0A4R3MR65</accession>
<keyword evidence="1" id="KW-0597">Phosphoprotein</keyword>
<evidence type="ECO:0000313" key="7">
    <source>
        <dbReference type="EMBL" id="TCT18820.1"/>
    </source>
</evidence>
<reference evidence="7 8" key="1">
    <citation type="submission" date="2019-03" db="EMBL/GenBank/DDBJ databases">
        <title>Genomic Encyclopedia of Type Strains, Phase IV (KMG-IV): sequencing the most valuable type-strain genomes for metagenomic binning, comparative biology and taxonomic classification.</title>
        <authorList>
            <person name="Goeker M."/>
        </authorList>
    </citation>
    <scope>NUCLEOTIDE SEQUENCE [LARGE SCALE GENOMIC DNA]</scope>
    <source>
        <strain evidence="7 8">DSM 13587</strain>
    </source>
</reference>
<evidence type="ECO:0000256" key="2">
    <source>
        <dbReference type="ARBA" id="ARBA00022649"/>
    </source>
</evidence>
<dbReference type="OrthoDB" id="4829434at2"/>
<dbReference type="AlphaFoldDB" id="A0A4R3MR65"/>
<keyword evidence="4" id="KW-0547">Nucleotide-binding</keyword>
<evidence type="ECO:0000256" key="5">
    <source>
        <dbReference type="ARBA" id="ARBA00022801"/>
    </source>
</evidence>
<dbReference type="GO" id="GO:0016787">
    <property type="term" value="F:hydrolase activity"/>
    <property type="evidence" value="ECO:0007669"/>
    <property type="project" value="UniProtKB-KW"/>
</dbReference>
<evidence type="ECO:0000256" key="4">
    <source>
        <dbReference type="ARBA" id="ARBA00022741"/>
    </source>
</evidence>
<dbReference type="GO" id="GO:0110001">
    <property type="term" value="C:toxin-antitoxin complex"/>
    <property type="evidence" value="ECO:0007669"/>
    <property type="project" value="InterPro"/>
</dbReference>
<comment type="similarity">
    <text evidence="6">Belongs to the HepT RNase toxin family.</text>
</comment>
<keyword evidence="5" id="KW-0378">Hydrolase</keyword>
<keyword evidence="8" id="KW-1185">Reference proteome</keyword>
<evidence type="ECO:0000256" key="6">
    <source>
        <dbReference type="ARBA" id="ARBA00024207"/>
    </source>
</evidence>
<protein>
    <submittedName>
        <fullName evidence="7">Uncharacterized protein with HEPN domain</fullName>
    </submittedName>
</protein>
<dbReference type="Pfam" id="PF01934">
    <property type="entry name" value="HepT-like"/>
    <property type="match status" value="1"/>
</dbReference>
<keyword evidence="3" id="KW-0540">Nuclease</keyword>
<evidence type="ECO:0000256" key="3">
    <source>
        <dbReference type="ARBA" id="ARBA00022722"/>
    </source>
</evidence>
<evidence type="ECO:0000256" key="1">
    <source>
        <dbReference type="ARBA" id="ARBA00022553"/>
    </source>
</evidence>
<dbReference type="PANTHER" id="PTHR34139:SF1">
    <property type="entry name" value="RNASE MJ1380-RELATED"/>
    <property type="match status" value="1"/>
</dbReference>
<dbReference type="Proteomes" id="UP000295717">
    <property type="component" value="Unassembled WGS sequence"/>
</dbReference>
<dbReference type="EMBL" id="SMAO01000011">
    <property type="protein sequence ID" value="TCT18820.1"/>
    <property type="molecule type" value="Genomic_DNA"/>
</dbReference>
<gene>
    <name evidence="7" type="ORF">EDC35_11119</name>
</gene>
<dbReference type="InterPro" id="IPR037038">
    <property type="entry name" value="HepT-like_sf"/>
</dbReference>
<dbReference type="GO" id="GO:0000166">
    <property type="term" value="F:nucleotide binding"/>
    <property type="evidence" value="ECO:0007669"/>
    <property type="project" value="UniProtKB-KW"/>
</dbReference>
<name>A0A4R3MR65_9GAMM</name>
<dbReference type="Gene3D" id="1.20.120.580">
    <property type="entry name" value="bsu32300-like"/>
    <property type="match status" value="1"/>
</dbReference>
<dbReference type="PANTHER" id="PTHR34139">
    <property type="entry name" value="UPF0331 PROTEIN MJ0127"/>
    <property type="match status" value="1"/>
</dbReference>
<proteinExistence type="inferred from homology"/>
<organism evidence="7 8">
    <name type="scientific">Thiobaca trueperi</name>
    <dbReference type="NCBI Taxonomy" id="127458"/>
    <lineage>
        <taxon>Bacteria</taxon>
        <taxon>Pseudomonadati</taxon>
        <taxon>Pseudomonadota</taxon>
        <taxon>Gammaproteobacteria</taxon>
        <taxon>Chromatiales</taxon>
        <taxon>Chromatiaceae</taxon>
        <taxon>Thiobaca</taxon>
    </lineage>
</organism>